<evidence type="ECO:0000259" key="5">
    <source>
        <dbReference type="Pfam" id="PF02776"/>
    </source>
</evidence>
<dbReference type="PANTHER" id="PTHR42818">
    <property type="entry name" value="SULFOPYRUVATE DECARBOXYLASE SUBUNIT ALPHA"/>
    <property type="match status" value="1"/>
</dbReference>
<dbReference type="AlphaFoldDB" id="A0A6J7JQG7"/>
<dbReference type="InterPro" id="IPR012001">
    <property type="entry name" value="Thiamin_PyroP_enz_TPP-bd_dom"/>
</dbReference>
<evidence type="ECO:0000313" key="6">
    <source>
        <dbReference type="EMBL" id="CAB4945938.1"/>
    </source>
</evidence>
<dbReference type="SUPFAM" id="SSF52518">
    <property type="entry name" value="Thiamin diphosphate-binding fold (THDP-binding)"/>
    <property type="match status" value="2"/>
</dbReference>
<accession>A0A6J7JQG7</accession>
<dbReference type="InterPro" id="IPR000399">
    <property type="entry name" value="TPP-bd_CS"/>
</dbReference>
<dbReference type="Gene3D" id="3.40.50.970">
    <property type="match status" value="2"/>
</dbReference>
<gene>
    <name evidence="6" type="ORF">UFOPK3773_01128</name>
</gene>
<keyword evidence="2" id="KW-0786">Thiamine pyrophosphate</keyword>
<dbReference type="GO" id="GO:0000287">
    <property type="term" value="F:magnesium ion binding"/>
    <property type="evidence" value="ECO:0007669"/>
    <property type="project" value="InterPro"/>
</dbReference>
<feature type="domain" description="Thiamine pyrophosphate enzyme N-terminal TPP-binding" evidence="5">
    <location>
        <begin position="7"/>
        <end position="104"/>
    </location>
</feature>
<dbReference type="InterPro" id="IPR017684">
    <property type="entry name" value="Phosphono-pyrv_decarboxylase"/>
</dbReference>
<dbReference type="CDD" id="cd07035">
    <property type="entry name" value="TPP_PYR_POX_like"/>
    <property type="match status" value="1"/>
</dbReference>
<dbReference type="GO" id="GO:0033980">
    <property type="term" value="F:phosphonopyruvate decarboxylase activity"/>
    <property type="evidence" value="ECO:0007669"/>
    <property type="project" value="InterPro"/>
</dbReference>
<dbReference type="GO" id="GO:0032923">
    <property type="term" value="P:organic phosphonate biosynthetic process"/>
    <property type="evidence" value="ECO:0007669"/>
    <property type="project" value="InterPro"/>
</dbReference>
<dbReference type="PANTHER" id="PTHR42818:SF1">
    <property type="entry name" value="SULFOPYRUVATE DECARBOXYLASE"/>
    <property type="match status" value="1"/>
</dbReference>
<dbReference type="Pfam" id="PF02775">
    <property type="entry name" value="TPP_enzyme_C"/>
    <property type="match status" value="1"/>
</dbReference>
<evidence type="ECO:0000259" key="4">
    <source>
        <dbReference type="Pfam" id="PF02775"/>
    </source>
</evidence>
<name>A0A6J7JQG7_9ZZZZ</name>
<dbReference type="EMBL" id="CAFBNF010000120">
    <property type="protein sequence ID" value="CAB4945938.1"/>
    <property type="molecule type" value="Genomic_DNA"/>
</dbReference>
<evidence type="ECO:0000256" key="3">
    <source>
        <dbReference type="ARBA" id="ARBA00023239"/>
    </source>
</evidence>
<feature type="domain" description="Thiamine pyrophosphate enzyme TPP-binding" evidence="4">
    <location>
        <begin position="241"/>
        <end position="354"/>
    </location>
</feature>
<dbReference type="InterPro" id="IPR011766">
    <property type="entry name" value="TPP_enzyme_TPP-bd"/>
</dbReference>
<proteinExistence type="predicted"/>
<dbReference type="NCBIfam" id="TIGR03297">
    <property type="entry name" value="Ppyr-DeCO2ase"/>
    <property type="match status" value="1"/>
</dbReference>
<protein>
    <submittedName>
        <fullName evidence="6">Unannotated protein</fullName>
    </submittedName>
</protein>
<dbReference type="PROSITE" id="PS00187">
    <property type="entry name" value="TPP_ENZYMES"/>
    <property type="match status" value="1"/>
</dbReference>
<evidence type="ECO:0000256" key="1">
    <source>
        <dbReference type="ARBA" id="ARBA00022793"/>
    </source>
</evidence>
<dbReference type="InterPro" id="IPR051818">
    <property type="entry name" value="TPP_dependent_decarboxylase"/>
</dbReference>
<dbReference type="InterPro" id="IPR029061">
    <property type="entry name" value="THDP-binding"/>
</dbReference>
<keyword evidence="1" id="KW-0210">Decarboxylase</keyword>
<organism evidence="6">
    <name type="scientific">freshwater metagenome</name>
    <dbReference type="NCBI Taxonomy" id="449393"/>
    <lineage>
        <taxon>unclassified sequences</taxon>
        <taxon>metagenomes</taxon>
        <taxon>ecological metagenomes</taxon>
    </lineage>
</organism>
<dbReference type="GO" id="GO:0030976">
    <property type="term" value="F:thiamine pyrophosphate binding"/>
    <property type="evidence" value="ECO:0007669"/>
    <property type="project" value="InterPro"/>
</dbReference>
<dbReference type="Pfam" id="PF02776">
    <property type="entry name" value="TPP_enzyme_N"/>
    <property type="match status" value="1"/>
</dbReference>
<sequence>MQVDEFSSVLASHGISRGAGVPCSFFTPLVNQMTVDPALDYVSATSEGEAVAIAAGMTAAGSPAFALMQNSGLGNAINPITSLLAIYQIPVVLLVSHRGEPGFPDEPQHEVMGRITEQLASLCELRTRVLDPATLSHELASAQRDSAPTAFICRHGTLTGGPTLPRAEVLLRSDTVSPASRGTFTPRVSREAALHALLPVLNRGLDASAATPAAVISTTGKMSRELFELDDQVHDRRNRFYMVGSMGCAAGFGVGVARVQPDRPVIILDGDGSLLMKLGSLATAGSLRLANLHHVVLDNAAHDSTGGQPTPSPAVDFASVALACGYQHADTASDPDTFADLLLDHLARPGPTLLRLAITTGARSALGRPDLTPRDGYLRFRDFLAEPVA</sequence>
<keyword evidence="3" id="KW-0456">Lyase</keyword>
<evidence type="ECO:0000256" key="2">
    <source>
        <dbReference type="ARBA" id="ARBA00023052"/>
    </source>
</evidence>
<reference evidence="6" key="1">
    <citation type="submission" date="2020-05" db="EMBL/GenBank/DDBJ databases">
        <authorList>
            <person name="Chiriac C."/>
            <person name="Salcher M."/>
            <person name="Ghai R."/>
            <person name="Kavagutti S V."/>
        </authorList>
    </citation>
    <scope>NUCLEOTIDE SEQUENCE</scope>
</reference>